<evidence type="ECO:0000313" key="4">
    <source>
        <dbReference type="Proteomes" id="UP000298787"/>
    </source>
</evidence>
<protein>
    <submittedName>
        <fullName evidence="2">Uncharacterized protein</fullName>
    </submittedName>
</protein>
<accession>A0A4U5ULF6</accession>
<dbReference type="Proteomes" id="UP000298787">
    <property type="component" value="Chromosome 9"/>
</dbReference>
<organism evidence="2 4">
    <name type="scientific">Collichthys lucidus</name>
    <name type="common">Big head croaker</name>
    <name type="synonym">Sciaena lucida</name>
    <dbReference type="NCBI Taxonomy" id="240159"/>
    <lineage>
        <taxon>Eukaryota</taxon>
        <taxon>Metazoa</taxon>
        <taxon>Chordata</taxon>
        <taxon>Craniata</taxon>
        <taxon>Vertebrata</taxon>
        <taxon>Euteleostomi</taxon>
        <taxon>Actinopterygii</taxon>
        <taxon>Neopterygii</taxon>
        <taxon>Teleostei</taxon>
        <taxon>Neoteleostei</taxon>
        <taxon>Acanthomorphata</taxon>
        <taxon>Eupercaria</taxon>
        <taxon>Sciaenidae</taxon>
        <taxon>Collichthys</taxon>
    </lineage>
</organism>
<sequence length="901" mass="101741">MQDFVETIQVSLQQDGFCIATGPHDSSIEYPCPTNPFAPVLIDSPVVLHLYCPELFPDEVLKVHAEHLGHFLSLQCVPKINAEFERTLFLGLCEWFTRETVLVLYKKFLTDEASWDEALYMAVEDDEGGDGSHRCVFVDVPKRKTRRTVSLLRGLLELFDLEELRCDNIPHEHGQEPKHMLFLYLIQLLAIFVSSCMEQKDLATVMSVASATFLEVNFCNPLCAATLGKPMFIPYYEGRRESKSAKGKDKQVYPEERLKHYRLFMGYELDNKGCDVSSRDEMCWTEHSIMERMRECKIVEGKSKKLWFVAPQMGDRMLMVKDNGLKMMGGQTDEKALRICSYLMSDNVMAYMQCAIFGTISNMLPCHANSDFTESVMATVGNSMSKFSDAVRHQSANLMMELSKLSNSCLYTVGVGFAGQYKGNTLYFGNVYTGPEEKRPSTSQGRDRTKGEVKIFTSVTLGIADNAMMKTMLSMALKPDQKNNLDGMLSTSYKSAGFSRVTTDSFFYARYHHALNAGEFTEVAQVKAMSDPRYNSMYHKQELTHDGKYQLTVCHGALPMCTLTLAMTMRQTVMMIMGFFCAELARLAYLPETVDVILCKSLVSLPMAAKFRHGKDTGNTNVFKALYGDSLKLSGSMFSTPPRFGSNYYDLEVMEWLQADDERLPSYIQSSLKLIGDTKREVRKIMNEKDRFYNRVVFHGETGVMSFASMFANKEYMIHAPLMALSSMRVFSNSVDSYGTVKMSKCRGWSYPVKIYSNRCVNASLYMSQWSRNNDCLTSATNSTISETVERIKRGVSSLLPRIEMNRLKMMSPELNDTDFDLLVSAVKKNNIEVIGQLDSASRSTLPGQSRSLDQRTCTKRAGESPDVSPYTGANGNKKAKMDSELTLLETDMDFGFDDSN</sequence>
<evidence type="ECO:0000256" key="1">
    <source>
        <dbReference type="SAM" id="MobiDB-lite"/>
    </source>
</evidence>
<proteinExistence type="predicted"/>
<reference evidence="2 4" key="1">
    <citation type="submission" date="2019-01" db="EMBL/GenBank/DDBJ databases">
        <title>Genome Assembly of Collichthys lucidus.</title>
        <authorList>
            <person name="Cai M."/>
            <person name="Xiao S."/>
        </authorList>
    </citation>
    <scope>NUCLEOTIDE SEQUENCE [LARGE SCALE GENOMIC DNA]</scope>
    <source>
        <strain evidence="2">JT15FE1705JMU</strain>
        <tissue evidence="2">Muscle</tissue>
    </source>
</reference>
<name>A0A4U5ULF6_COLLU</name>
<dbReference type="EMBL" id="CM014086">
    <property type="protein sequence ID" value="TKS75717.1"/>
    <property type="molecule type" value="Genomic_DNA"/>
</dbReference>
<keyword evidence="4" id="KW-1185">Reference proteome</keyword>
<evidence type="ECO:0000313" key="3">
    <source>
        <dbReference type="EMBL" id="TKS75752.1"/>
    </source>
</evidence>
<feature type="compositionally biased region" description="Polar residues" evidence="1">
    <location>
        <begin position="843"/>
        <end position="856"/>
    </location>
</feature>
<dbReference type="AlphaFoldDB" id="A0A4U5ULF6"/>
<dbReference type="EMBL" id="CM014086">
    <property type="protein sequence ID" value="TKS75752.1"/>
    <property type="molecule type" value="Genomic_DNA"/>
</dbReference>
<evidence type="ECO:0000313" key="2">
    <source>
        <dbReference type="EMBL" id="TKS75717.1"/>
    </source>
</evidence>
<feature type="region of interest" description="Disordered" evidence="1">
    <location>
        <begin position="843"/>
        <end position="882"/>
    </location>
</feature>
<gene>
    <name evidence="3" type="ORF">D9C73_010087</name>
    <name evidence="2" type="ORF">D9C73_010122</name>
</gene>